<dbReference type="Proteomes" id="UP001140076">
    <property type="component" value="Unassembled WGS sequence"/>
</dbReference>
<dbReference type="Pfam" id="PF13400">
    <property type="entry name" value="Tad"/>
    <property type="match status" value="1"/>
</dbReference>
<keyword evidence="3" id="KW-1185">Reference proteome</keyword>
<dbReference type="AlphaFoldDB" id="A0A9X3NKI6"/>
<evidence type="ECO:0000313" key="2">
    <source>
        <dbReference type="EMBL" id="MDA0565172.1"/>
    </source>
</evidence>
<dbReference type="EMBL" id="JAJAQC010000018">
    <property type="protein sequence ID" value="MDA0565172.1"/>
    <property type="molecule type" value="Genomic_DNA"/>
</dbReference>
<accession>A0A9X3NKI6</accession>
<evidence type="ECO:0000313" key="3">
    <source>
        <dbReference type="Proteomes" id="UP001140076"/>
    </source>
</evidence>
<organism evidence="2 3">
    <name type="scientific">Streptomonospora mangrovi</name>
    <dbReference type="NCBI Taxonomy" id="2883123"/>
    <lineage>
        <taxon>Bacteria</taxon>
        <taxon>Bacillati</taxon>
        <taxon>Actinomycetota</taxon>
        <taxon>Actinomycetes</taxon>
        <taxon>Streptosporangiales</taxon>
        <taxon>Nocardiopsidaceae</taxon>
        <taxon>Streptomonospora</taxon>
    </lineage>
</organism>
<protein>
    <submittedName>
        <fullName evidence="2">Pilus assembly protein TadG-related protein</fullName>
    </submittedName>
</protein>
<evidence type="ECO:0000259" key="1">
    <source>
        <dbReference type="Pfam" id="PF13400"/>
    </source>
</evidence>
<sequence>MGGRADRGQATAFTVTLAAVLVLLFALVWEGGRAMAARSRALTLAQEAARAGAQHLDLAAYRAGEETALDAPAARQAATAFLREAGAGGTARIEGDQVTVTARIDHTFALLPLGTRSLSASATASPHTGG</sequence>
<feature type="domain" description="Putative Flp pilus-assembly TadG-like N-terminal" evidence="1">
    <location>
        <begin position="8"/>
        <end position="54"/>
    </location>
</feature>
<gene>
    <name evidence="2" type="ORF">LG943_12720</name>
</gene>
<dbReference type="InterPro" id="IPR028087">
    <property type="entry name" value="Tad_N"/>
</dbReference>
<dbReference type="RefSeq" id="WP_270072517.1">
    <property type="nucleotide sequence ID" value="NZ_JAJAQC010000018.1"/>
</dbReference>
<comment type="caution">
    <text evidence="2">The sequence shown here is derived from an EMBL/GenBank/DDBJ whole genome shotgun (WGS) entry which is preliminary data.</text>
</comment>
<name>A0A9X3NKI6_9ACTN</name>
<proteinExistence type="predicted"/>
<reference evidence="2" key="1">
    <citation type="submission" date="2021-10" db="EMBL/GenBank/DDBJ databases">
        <title>Streptomonospora sp. nov., isolated from mangrove soil.</title>
        <authorList>
            <person name="Chen X."/>
            <person name="Ge X."/>
            <person name="Liu W."/>
        </authorList>
    </citation>
    <scope>NUCLEOTIDE SEQUENCE</scope>
    <source>
        <strain evidence="2">S1-112</strain>
    </source>
</reference>